<dbReference type="EMBL" id="JAGYWB010000015">
    <property type="protein sequence ID" value="KAI0497356.1"/>
    <property type="molecule type" value="Genomic_DNA"/>
</dbReference>
<organism evidence="1 2">
    <name type="scientific">Dendrobium nobile</name>
    <name type="common">Orchid</name>
    <dbReference type="NCBI Taxonomy" id="94219"/>
    <lineage>
        <taxon>Eukaryota</taxon>
        <taxon>Viridiplantae</taxon>
        <taxon>Streptophyta</taxon>
        <taxon>Embryophyta</taxon>
        <taxon>Tracheophyta</taxon>
        <taxon>Spermatophyta</taxon>
        <taxon>Magnoliopsida</taxon>
        <taxon>Liliopsida</taxon>
        <taxon>Asparagales</taxon>
        <taxon>Orchidaceae</taxon>
        <taxon>Epidendroideae</taxon>
        <taxon>Malaxideae</taxon>
        <taxon>Dendrobiinae</taxon>
        <taxon>Dendrobium</taxon>
    </lineage>
</organism>
<proteinExistence type="predicted"/>
<evidence type="ECO:0000313" key="2">
    <source>
        <dbReference type="Proteomes" id="UP000829196"/>
    </source>
</evidence>
<accession>A0A8T3ALC4</accession>
<gene>
    <name evidence="1" type="ORF">KFK09_020579</name>
</gene>
<protein>
    <submittedName>
        <fullName evidence="1">Uncharacterized protein</fullName>
    </submittedName>
</protein>
<comment type="caution">
    <text evidence="1">The sequence shown here is derived from an EMBL/GenBank/DDBJ whole genome shotgun (WGS) entry which is preliminary data.</text>
</comment>
<keyword evidence="2" id="KW-1185">Reference proteome</keyword>
<name>A0A8T3ALC4_DENNO</name>
<reference evidence="1" key="1">
    <citation type="journal article" date="2022" name="Front. Genet.">
        <title>Chromosome-Scale Assembly of the Dendrobium nobile Genome Provides Insights Into the Molecular Mechanism of the Biosynthesis of the Medicinal Active Ingredient of Dendrobium.</title>
        <authorList>
            <person name="Xu Q."/>
            <person name="Niu S.-C."/>
            <person name="Li K.-L."/>
            <person name="Zheng P.-J."/>
            <person name="Zhang X.-J."/>
            <person name="Jia Y."/>
            <person name="Liu Y."/>
            <person name="Niu Y.-X."/>
            <person name="Yu L.-H."/>
            <person name="Chen D.-F."/>
            <person name="Zhang G.-Q."/>
        </authorList>
    </citation>
    <scope>NUCLEOTIDE SEQUENCE</scope>
    <source>
        <tissue evidence="1">Leaf</tissue>
    </source>
</reference>
<evidence type="ECO:0000313" key="1">
    <source>
        <dbReference type="EMBL" id="KAI0497356.1"/>
    </source>
</evidence>
<dbReference type="AlphaFoldDB" id="A0A8T3ALC4"/>
<sequence length="53" mass="6237">MIALKRENFDIKMMRYLLKSSRSCAKDLTVTKSNSWEALMYHVETASIDRQLI</sequence>
<dbReference type="Proteomes" id="UP000829196">
    <property type="component" value="Unassembled WGS sequence"/>
</dbReference>